<feature type="non-terminal residue" evidence="2">
    <location>
        <position position="137"/>
    </location>
</feature>
<feature type="compositionally biased region" description="Low complexity" evidence="1">
    <location>
        <begin position="114"/>
        <end position="123"/>
    </location>
</feature>
<feature type="region of interest" description="Disordered" evidence="1">
    <location>
        <begin position="54"/>
        <end position="137"/>
    </location>
</feature>
<dbReference type="AlphaFoldDB" id="A0A9R1M115"/>
<feature type="compositionally biased region" description="Polar residues" evidence="1">
    <location>
        <begin position="54"/>
        <end position="69"/>
    </location>
</feature>
<accession>A0A9R1M115</accession>
<name>A0A9R1M115_WHEAT</name>
<comment type="caution">
    <text evidence="2">The sequence shown here is derived from an EMBL/GenBank/DDBJ whole genome shotgun (WGS) entry which is preliminary data.</text>
</comment>
<reference evidence="2" key="2">
    <citation type="submission" date="2020-03" db="EMBL/GenBank/DDBJ databases">
        <title>The second near-complete assembly of the hexaploid bread wheat (Triticum aestivum) genome.</title>
        <authorList>
            <person name="Zimin A.V."/>
            <person name="Puiu D."/>
            <person name="Shumante A."/>
            <person name="Alonge M."/>
            <person name="Salzberg S.L."/>
        </authorList>
    </citation>
    <scope>NUCLEOTIDE SEQUENCE</scope>
    <source>
        <tissue evidence="2">Leaf</tissue>
    </source>
</reference>
<sequence length="137" mass="15002">QVVSPEPGGACWRGLLRRWHHRLGGRTTRCSGWAWGPAGARSRRRIGAWRGTCTRTPQAQAATRGSSGCTRRTPRWPTPTSARATTRMWPAAPRSSRRGGRRGQRSDAGRGRRTSAGRTAGHTHALLSRSPGRRPFG</sequence>
<organism evidence="2">
    <name type="scientific">Triticum aestivum</name>
    <name type="common">Wheat</name>
    <dbReference type="NCBI Taxonomy" id="4565"/>
    <lineage>
        <taxon>Eukaryota</taxon>
        <taxon>Viridiplantae</taxon>
        <taxon>Streptophyta</taxon>
        <taxon>Embryophyta</taxon>
        <taxon>Tracheophyta</taxon>
        <taxon>Spermatophyta</taxon>
        <taxon>Magnoliopsida</taxon>
        <taxon>Liliopsida</taxon>
        <taxon>Poales</taxon>
        <taxon>Poaceae</taxon>
        <taxon>BOP clade</taxon>
        <taxon>Pooideae</taxon>
        <taxon>Triticodae</taxon>
        <taxon>Triticeae</taxon>
        <taxon>Triticinae</taxon>
        <taxon>Triticum</taxon>
    </lineage>
</organism>
<feature type="compositionally biased region" description="Low complexity" evidence="1">
    <location>
        <begin position="78"/>
        <end position="87"/>
    </location>
</feature>
<evidence type="ECO:0000313" key="2">
    <source>
        <dbReference type="EMBL" id="KAF7098767.1"/>
    </source>
</evidence>
<gene>
    <name evidence="2" type="ORF">CFC21_100481</name>
</gene>
<feature type="non-terminal residue" evidence="2">
    <location>
        <position position="1"/>
    </location>
</feature>
<proteinExistence type="predicted"/>
<dbReference type="Proteomes" id="UP000815260">
    <property type="component" value="Chromosome 7A"/>
</dbReference>
<reference evidence="2" key="1">
    <citation type="journal article" date="2017" name="Gigascience">
        <title>The first near-complete assembly of the hexaploid bread wheat genome, Triticum aestivum.</title>
        <authorList>
            <person name="Zimin A.V."/>
            <person name="Puiu D."/>
            <person name="Hall R."/>
            <person name="Kingan S."/>
            <person name="Clavijo B.J."/>
            <person name="Salzberg S.L."/>
        </authorList>
    </citation>
    <scope>NUCLEOTIDE SEQUENCE</scope>
    <source>
        <tissue evidence="2">Leaf</tissue>
    </source>
</reference>
<evidence type="ECO:0000256" key="1">
    <source>
        <dbReference type="SAM" id="MobiDB-lite"/>
    </source>
</evidence>
<protein>
    <submittedName>
        <fullName evidence="2">Uncharacterized protein</fullName>
    </submittedName>
</protein>
<dbReference type="EMBL" id="CM022229">
    <property type="protein sequence ID" value="KAF7098767.1"/>
    <property type="molecule type" value="Genomic_DNA"/>
</dbReference>